<proteinExistence type="predicted"/>
<name>A0A183M0C6_9TREM</name>
<dbReference type="EMBL" id="UZAI01004507">
    <property type="protein sequence ID" value="VDO86568.1"/>
    <property type="molecule type" value="Genomic_DNA"/>
</dbReference>
<organism evidence="1 2">
    <name type="scientific">Schistosoma margrebowiei</name>
    <dbReference type="NCBI Taxonomy" id="48269"/>
    <lineage>
        <taxon>Eukaryota</taxon>
        <taxon>Metazoa</taxon>
        <taxon>Spiralia</taxon>
        <taxon>Lophotrochozoa</taxon>
        <taxon>Platyhelminthes</taxon>
        <taxon>Trematoda</taxon>
        <taxon>Digenea</taxon>
        <taxon>Strigeidida</taxon>
        <taxon>Schistosomatoidea</taxon>
        <taxon>Schistosomatidae</taxon>
        <taxon>Schistosoma</taxon>
    </lineage>
</organism>
<evidence type="ECO:0000313" key="2">
    <source>
        <dbReference type="Proteomes" id="UP000277204"/>
    </source>
</evidence>
<gene>
    <name evidence="1" type="ORF">SMRZ_LOCUS9501</name>
</gene>
<sequence length="106" mass="12325">MDLYRNTEKIKERRSKIAAINNSRTRGENVKAQTEYIEANKRLKKSIRFNKEKYVEERATMVEKGASKGNTKQLCEISWKPARKYSKPGSKVKGLEGRPITEIQKH</sequence>
<dbReference type="Proteomes" id="UP000277204">
    <property type="component" value="Unassembled WGS sequence"/>
</dbReference>
<reference evidence="1 2" key="1">
    <citation type="submission" date="2018-11" db="EMBL/GenBank/DDBJ databases">
        <authorList>
            <consortium name="Pathogen Informatics"/>
        </authorList>
    </citation>
    <scope>NUCLEOTIDE SEQUENCE [LARGE SCALE GENOMIC DNA]</scope>
    <source>
        <strain evidence="1 2">Zambia</strain>
    </source>
</reference>
<keyword evidence="2" id="KW-1185">Reference proteome</keyword>
<evidence type="ECO:0000313" key="1">
    <source>
        <dbReference type="EMBL" id="VDO86568.1"/>
    </source>
</evidence>
<accession>A0A183M0C6</accession>
<dbReference type="AlphaFoldDB" id="A0A183M0C6"/>
<protein>
    <submittedName>
        <fullName evidence="1">Uncharacterized protein</fullName>
    </submittedName>
</protein>